<feature type="domain" description="DUF3533" evidence="2">
    <location>
        <begin position="8"/>
        <end position="62"/>
    </location>
</feature>
<feature type="domain" description="DUF3533" evidence="2">
    <location>
        <begin position="75"/>
        <end position="266"/>
    </location>
</feature>
<dbReference type="GO" id="GO:0016020">
    <property type="term" value="C:membrane"/>
    <property type="evidence" value="ECO:0007669"/>
    <property type="project" value="TreeGrafter"/>
</dbReference>
<evidence type="ECO:0000259" key="2">
    <source>
        <dbReference type="Pfam" id="PF12051"/>
    </source>
</evidence>
<evidence type="ECO:0000256" key="1">
    <source>
        <dbReference type="SAM" id="Phobius"/>
    </source>
</evidence>
<dbReference type="Pfam" id="PF12051">
    <property type="entry name" value="DUF3533"/>
    <property type="match status" value="2"/>
</dbReference>
<dbReference type="PANTHER" id="PTHR34814">
    <property type="entry name" value="NITROSOGUANIDINE RESISTANCE PROTEIN SNG1"/>
    <property type="match status" value="1"/>
</dbReference>
<evidence type="ECO:0000313" key="4">
    <source>
        <dbReference type="Proteomes" id="UP000308197"/>
    </source>
</evidence>
<reference evidence="3 4" key="1">
    <citation type="journal article" date="2019" name="Nat. Ecol. Evol.">
        <title>Megaphylogeny resolves global patterns of mushroom evolution.</title>
        <authorList>
            <person name="Varga T."/>
            <person name="Krizsan K."/>
            <person name="Foldi C."/>
            <person name="Dima B."/>
            <person name="Sanchez-Garcia M."/>
            <person name="Sanchez-Ramirez S."/>
            <person name="Szollosi G.J."/>
            <person name="Szarkandi J.G."/>
            <person name="Papp V."/>
            <person name="Albert L."/>
            <person name="Andreopoulos W."/>
            <person name="Angelini C."/>
            <person name="Antonin V."/>
            <person name="Barry K.W."/>
            <person name="Bougher N.L."/>
            <person name="Buchanan P."/>
            <person name="Buyck B."/>
            <person name="Bense V."/>
            <person name="Catcheside P."/>
            <person name="Chovatia M."/>
            <person name="Cooper J."/>
            <person name="Damon W."/>
            <person name="Desjardin D."/>
            <person name="Finy P."/>
            <person name="Geml J."/>
            <person name="Haridas S."/>
            <person name="Hughes K."/>
            <person name="Justo A."/>
            <person name="Karasinski D."/>
            <person name="Kautmanova I."/>
            <person name="Kiss B."/>
            <person name="Kocsube S."/>
            <person name="Kotiranta H."/>
            <person name="LaButti K.M."/>
            <person name="Lechner B.E."/>
            <person name="Liimatainen K."/>
            <person name="Lipzen A."/>
            <person name="Lukacs Z."/>
            <person name="Mihaltcheva S."/>
            <person name="Morgado L.N."/>
            <person name="Niskanen T."/>
            <person name="Noordeloos M.E."/>
            <person name="Ohm R.A."/>
            <person name="Ortiz-Santana B."/>
            <person name="Ovrebo C."/>
            <person name="Racz N."/>
            <person name="Riley R."/>
            <person name="Savchenko A."/>
            <person name="Shiryaev A."/>
            <person name="Soop K."/>
            <person name="Spirin V."/>
            <person name="Szebenyi C."/>
            <person name="Tomsovsky M."/>
            <person name="Tulloss R.E."/>
            <person name="Uehling J."/>
            <person name="Grigoriev I.V."/>
            <person name="Vagvolgyi C."/>
            <person name="Papp T."/>
            <person name="Martin F.M."/>
            <person name="Miettinen O."/>
            <person name="Hibbett D.S."/>
            <person name="Nagy L.G."/>
        </authorList>
    </citation>
    <scope>NUCLEOTIDE SEQUENCE [LARGE SCALE GENOMIC DNA]</scope>
    <source>
        <strain evidence="3 4">HHB13444</strain>
    </source>
</reference>
<feature type="transmembrane region" description="Helical" evidence="1">
    <location>
        <begin position="152"/>
        <end position="171"/>
    </location>
</feature>
<dbReference type="PANTHER" id="PTHR34814:SF1">
    <property type="entry name" value="NITROSOGUANIDINE RESISTANCE PROTEIN SNG1"/>
    <property type="match status" value="1"/>
</dbReference>
<feature type="transmembrane region" description="Helical" evidence="1">
    <location>
        <begin position="229"/>
        <end position="249"/>
    </location>
</feature>
<keyword evidence="1" id="KW-1133">Transmembrane helix</keyword>
<dbReference type="Proteomes" id="UP000308197">
    <property type="component" value="Unassembled WGS sequence"/>
</dbReference>
<keyword evidence="4" id="KW-1185">Reference proteome</keyword>
<keyword evidence="1" id="KW-0812">Transmembrane</keyword>
<feature type="non-terminal residue" evidence="3">
    <location>
        <position position="267"/>
    </location>
</feature>
<dbReference type="InterPro" id="IPR022703">
    <property type="entry name" value="DUF3533"/>
</dbReference>
<protein>
    <recommendedName>
        <fullName evidence="2">DUF3533 domain-containing protein</fullName>
    </recommendedName>
</protein>
<keyword evidence="1" id="KW-0472">Membrane</keyword>
<evidence type="ECO:0000313" key="3">
    <source>
        <dbReference type="EMBL" id="TFK78396.1"/>
    </source>
</evidence>
<dbReference type="InParanoid" id="A0A5C3NLM6"/>
<dbReference type="STRING" id="1314778.A0A5C3NLM6"/>
<sequence length="267" mass="29534">MDPDDVGDDDDVQRIVLEEQVWVAVVVQPNATTHLSRARVNGDQTYDPTPAIKVFYLQVRGSSPGRVNKPSWCPQARQEIATGNYIVPLTTAMLQATTSVYATQTAQRYFAQINSNGEPNSTALQLIANAPQTITPAISWTMVNLRPYNAPAAQAVTLVGNIFLRIFSFMITMNNSTARALIEAHMRFLPYIALRIIVPLIAYFPLSMSYALVNVAFDLPLGTKYGDAGGFLLSFFFIYLGMCALGLSLEAMITIFTPRFVPFFLFT</sequence>
<dbReference type="InterPro" id="IPR053001">
    <property type="entry name" value="MNNG_permease-like"/>
</dbReference>
<dbReference type="EMBL" id="ML212566">
    <property type="protein sequence ID" value="TFK78396.1"/>
    <property type="molecule type" value="Genomic_DNA"/>
</dbReference>
<dbReference type="AlphaFoldDB" id="A0A5C3NLM6"/>
<organism evidence="3 4">
    <name type="scientific">Polyporus arcularius HHB13444</name>
    <dbReference type="NCBI Taxonomy" id="1314778"/>
    <lineage>
        <taxon>Eukaryota</taxon>
        <taxon>Fungi</taxon>
        <taxon>Dikarya</taxon>
        <taxon>Basidiomycota</taxon>
        <taxon>Agaricomycotina</taxon>
        <taxon>Agaricomycetes</taxon>
        <taxon>Polyporales</taxon>
        <taxon>Polyporaceae</taxon>
        <taxon>Polyporus</taxon>
    </lineage>
</organism>
<accession>A0A5C3NLM6</accession>
<gene>
    <name evidence="3" type="ORF">K466DRAFT_592820</name>
</gene>
<feature type="transmembrane region" description="Helical" evidence="1">
    <location>
        <begin position="192"/>
        <end position="217"/>
    </location>
</feature>
<name>A0A5C3NLM6_9APHY</name>
<proteinExistence type="predicted"/>